<dbReference type="EC" id="5.3.1.8" evidence="4"/>
<dbReference type="PANTHER" id="PTHR10309:SF0">
    <property type="entry name" value="MANNOSE-6-PHOSPHATE ISOMERASE"/>
    <property type="match status" value="1"/>
</dbReference>
<name>A0A081NJK2_9GAMM</name>
<dbReference type="PROSITE" id="PS00965">
    <property type="entry name" value="PMI_I_1"/>
    <property type="match status" value="1"/>
</dbReference>
<feature type="binding site" evidence="14">
    <location>
        <position position="253"/>
    </location>
    <ligand>
        <name>Zn(2+)</name>
        <dbReference type="ChEBI" id="CHEBI:29105"/>
    </ligand>
</feature>
<dbReference type="InterPro" id="IPR014710">
    <property type="entry name" value="RmlC-like_jellyroll"/>
</dbReference>
<dbReference type="InterPro" id="IPR046457">
    <property type="entry name" value="PMI_typeI_cat"/>
</dbReference>
<dbReference type="Gene3D" id="2.60.120.10">
    <property type="entry name" value="Jelly Rolls"/>
    <property type="match status" value="2"/>
</dbReference>
<dbReference type="GO" id="GO:0009298">
    <property type="term" value="P:GDP-mannose biosynthetic process"/>
    <property type="evidence" value="ECO:0007669"/>
    <property type="project" value="InterPro"/>
</dbReference>
<reference evidence="18 19" key="1">
    <citation type="submission" date="2014-06" db="EMBL/GenBank/DDBJ databases">
        <title>Whole Genome Sequences of Three Symbiotic Endozoicomonas Bacteria.</title>
        <authorList>
            <person name="Neave M.J."/>
            <person name="Apprill A."/>
            <person name="Voolstra C.R."/>
        </authorList>
    </citation>
    <scope>NUCLEOTIDE SEQUENCE [LARGE SCALE GENOMIC DNA]</scope>
    <source>
        <strain evidence="18 19">DSM 25634</strain>
    </source>
</reference>
<evidence type="ECO:0000259" key="15">
    <source>
        <dbReference type="Pfam" id="PF20511"/>
    </source>
</evidence>
<feature type="binding site" evidence="14">
    <location>
        <position position="97"/>
    </location>
    <ligand>
        <name>Zn(2+)</name>
        <dbReference type="ChEBI" id="CHEBI:29105"/>
    </ligand>
</feature>
<protein>
    <recommendedName>
        <fullName evidence="5">Mannose-6-phosphate isomerase</fullName>
        <ecNumber evidence="4">5.3.1.8</ecNumber>
    </recommendedName>
    <alternativeName>
        <fullName evidence="10">Phosphohexomutase</fullName>
    </alternativeName>
    <alternativeName>
        <fullName evidence="11">Phosphomannose isomerase</fullName>
    </alternativeName>
</protein>
<comment type="caution">
    <text evidence="18">The sequence shown here is derived from an EMBL/GenBank/DDBJ whole genome shotgun (WGS) entry which is preliminary data.</text>
</comment>
<evidence type="ECO:0000256" key="10">
    <source>
        <dbReference type="ARBA" id="ARBA00029741"/>
    </source>
</evidence>
<keyword evidence="6" id="KW-0963">Cytoplasm</keyword>
<dbReference type="GO" id="GO:0004476">
    <property type="term" value="F:mannose-6-phosphate isomerase activity"/>
    <property type="evidence" value="ECO:0007669"/>
    <property type="project" value="UniProtKB-EC"/>
</dbReference>
<evidence type="ECO:0000256" key="5">
    <source>
        <dbReference type="ARBA" id="ARBA00018236"/>
    </source>
</evidence>
<evidence type="ECO:0000256" key="1">
    <source>
        <dbReference type="ARBA" id="ARBA00000757"/>
    </source>
</evidence>
<feature type="binding site" evidence="14">
    <location>
        <position position="134"/>
    </location>
    <ligand>
        <name>Zn(2+)</name>
        <dbReference type="ChEBI" id="CHEBI:29105"/>
    </ligand>
</feature>
<feature type="active site" evidence="13">
    <location>
        <position position="272"/>
    </location>
</feature>
<dbReference type="InterPro" id="IPR046458">
    <property type="entry name" value="PMI_typeI_hel"/>
</dbReference>
<evidence type="ECO:0000259" key="17">
    <source>
        <dbReference type="Pfam" id="PF21621"/>
    </source>
</evidence>
<comment type="similarity">
    <text evidence="3">Belongs to the mannose-6-phosphate isomerase type 1 family.</text>
</comment>
<feature type="domain" description="Phosphomannose isomerase type I catalytic" evidence="15">
    <location>
        <begin position="3"/>
        <end position="151"/>
    </location>
</feature>
<comment type="function">
    <text evidence="12">Involved in the conversion of glucose to GDP-L-fucose, which can be converted to L-fucose, a capsular polysaccharide.</text>
</comment>
<evidence type="ECO:0000256" key="12">
    <source>
        <dbReference type="ARBA" id="ARBA00058469"/>
    </source>
</evidence>
<evidence type="ECO:0000256" key="13">
    <source>
        <dbReference type="PIRSR" id="PIRSR001480-1"/>
    </source>
</evidence>
<dbReference type="GO" id="GO:0008270">
    <property type="term" value="F:zinc ion binding"/>
    <property type="evidence" value="ECO:0007669"/>
    <property type="project" value="InterPro"/>
</dbReference>
<keyword evidence="7 14" id="KW-0479">Metal-binding</keyword>
<keyword evidence="9" id="KW-0413">Isomerase</keyword>
<dbReference type="AlphaFoldDB" id="A0A081NJK2"/>
<dbReference type="PANTHER" id="PTHR10309">
    <property type="entry name" value="MANNOSE-6-PHOSPHATE ISOMERASE"/>
    <property type="match status" value="1"/>
</dbReference>
<keyword evidence="19" id="KW-1185">Reference proteome</keyword>
<dbReference type="PIRSF" id="PIRSF001480">
    <property type="entry name" value="Mannose-6-phosphate_isomerase"/>
    <property type="match status" value="1"/>
</dbReference>
<evidence type="ECO:0000256" key="9">
    <source>
        <dbReference type="ARBA" id="ARBA00023235"/>
    </source>
</evidence>
<feature type="domain" description="Mannose-6-phosphate isomerase cupin" evidence="17">
    <location>
        <begin position="310"/>
        <end position="386"/>
    </location>
</feature>
<organism evidence="18 19">
    <name type="scientific">Endozoicomonas numazuensis</name>
    <dbReference type="NCBI Taxonomy" id="1137799"/>
    <lineage>
        <taxon>Bacteria</taxon>
        <taxon>Pseudomonadati</taxon>
        <taxon>Pseudomonadota</taxon>
        <taxon>Gammaproteobacteria</taxon>
        <taxon>Oceanospirillales</taxon>
        <taxon>Endozoicomonadaceae</taxon>
        <taxon>Endozoicomonas</taxon>
    </lineage>
</organism>
<dbReference type="FunFam" id="2.60.120.10:FF:000030">
    <property type="entry name" value="Mannose-6-phosphate isomerase ManA"/>
    <property type="match status" value="1"/>
</dbReference>
<dbReference type="Pfam" id="PF21621">
    <property type="entry name" value="MPI_cupin_dom"/>
    <property type="match status" value="1"/>
</dbReference>
<evidence type="ECO:0000256" key="4">
    <source>
        <dbReference type="ARBA" id="ARBA00011956"/>
    </source>
</evidence>
<gene>
    <name evidence="18" type="ORF">GZ78_00345</name>
</gene>
<dbReference type="Proteomes" id="UP000028073">
    <property type="component" value="Unassembled WGS sequence"/>
</dbReference>
<dbReference type="Pfam" id="PF20512">
    <property type="entry name" value="PMI_typeI_hel"/>
    <property type="match status" value="1"/>
</dbReference>
<dbReference type="InterPro" id="IPR011051">
    <property type="entry name" value="RmlC_Cupin_sf"/>
</dbReference>
<evidence type="ECO:0000313" key="18">
    <source>
        <dbReference type="EMBL" id="KEQ18625.1"/>
    </source>
</evidence>
<dbReference type="STRING" id="1137799.GZ78_00345"/>
<feature type="binding site" evidence="14">
    <location>
        <position position="99"/>
    </location>
    <ligand>
        <name>Zn(2+)</name>
        <dbReference type="ChEBI" id="CHEBI:29105"/>
    </ligand>
</feature>
<keyword evidence="8 14" id="KW-0862">Zinc</keyword>
<evidence type="ECO:0000256" key="3">
    <source>
        <dbReference type="ARBA" id="ARBA00010772"/>
    </source>
</evidence>
<dbReference type="CDD" id="cd07011">
    <property type="entry name" value="cupin_PMI_type_I_N"/>
    <property type="match status" value="1"/>
</dbReference>
<dbReference type="InterPro" id="IPR001250">
    <property type="entry name" value="Man6P_Isoase-1"/>
</dbReference>
<evidence type="ECO:0000256" key="2">
    <source>
        <dbReference type="ARBA" id="ARBA00004496"/>
    </source>
</evidence>
<dbReference type="InterPro" id="IPR049071">
    <property type="entry name" value="MPI_cupin_dom"/>
</dbReference>
<evidence type="ECO:0000259" key="16">
    <source>
        <dbReference type="Pfam" id="PF20512"/>
    </source>
</evidence>
<evidence type="ECO:0000256" key="11">
    <source>
        <dbReference type="ARBA" id="ARBA00030762"/>
    </source>
</evidence>
<dbReference type="PRINTS" id="PR00714">
    <property type="entry name" value="MAN6PISMRASE"/>
</dbReference>
<comment type="cofactor">
    <cofactor evidence="14">
        <name>Zn(2+)</name>
        <dbReference type="ChEBI" id="CHEBI:29105"/>
    </cofactor>
    <text evidence="14">Binds 1 zinc ion per subunit.</text>
</comment>
<proteinExistence type="inferred from homology"/>
<dbReference type="eggNOG" id="COG1482">
    <property type="taxonomic scope" value="Bacteria"/>
</dbReference>
<dbReference type="SUPFAM" id="SSF51182">
    <property type="entry name" value="RmlC-like cupins"/>
    <property type="match status" value="1"/>
</dbReference>
<dbReference type="GO" id="GO:0005975">
    <property type="term" value="P:carbohydrate metabolic process"/>
    <property type="evidence" value="ECO:0007669"/>
    <property type="project" value="InterPro"/>
</dbReference>
<dbReference type="EMBL" id="JOKH01000001">
    <property type="protein sequence ID" value="KEQ18625.1"/>
    <property type="molecule type" value="Genomic_DNA"/>
</dbReference>
<evidence type="ECO:0000256" key="8">
    <source>
        <dbReference type="ARBA" id="ARBA00022833"/>
    </source>
</evidence>
<dbReference type="RefSeq" id="WP_051785675.1">
    <property type="nucleotide sequence ID" value="NZ_JOKH01000001.1"/>
</dbReference>
<evidence type="ECO:0000256" key="14">
    <source>
        <dbReference type="PIRSR" id="PIRSR001480-2"/>
    </source>
</evidence>
<evidence type="ECO:0000256" key="7">
    <source>
        <dbReference type="ARBA" id="ARBA00022723"/>
    </source>
</evidence>
<feature type="domain" description="Phosphomannose isomerase type I helical insertion" evidence="16">
    <location>
        <begin position="179"/>
        <end position="234"/>
    </location>
</feature>
<dbReference type="NCBIfam" id="TIGR00218">
    <property type="entry name" value="manA"/>
    <property type="match status" value="1"/>
</dbReference>
<dbReference type="InterPro" id="IPR018050">
    <property type="entry name" value="Pmannose_isomerase-type1_CS"/>
</dbReference>
<dbReference type="Pfam" id="PF20511">
    <property type="entry name" value="PMI_typeI_cat"/>
    <property type="match status" value="1"/>
</dbReference>
<evidence type="ECO:0000256" key="6">
    <source>
        <dbReference type="ARBA" id="ARBA00022490"/>
    </source>
</evidence>
<comment type="catalytic activity">
    <reaction evidence="1">
        <text>D-mannose 6-phosphate = D-fructose 6-phosphate</text>
        <dbReference type="Rhea" id="RHEA:12356"/>
        <dbReference type="ChEBI" id="CHEBI:58735"/>
        <dbReference type="ChEBI" id="CHEBI:61527"/>
        <dbReference type="EC" id="5.3.1.8"/>
    </reaction>
</comment>
<accession>A0A081NJK2</accession>
<dbReference type="InterPro" id="IPR016305">
    <property type="entry name" value="Mannose-6-P_Isomerase"/>
</dbReference>
<sequence>MTIFRLVNPVQHYDWGSQKAMSELFGIANESGQPMAELWMGAHPKAPSMIMTDDQVALNALVDGQEEHLGKGSLEKFGQTLPFLFKVLAAAKPLSIQSHPNKQQALDGFAHENQLGVALDAFNRNYRDDNHKPELVYALTPFRAMNGFRPLDEMWPLFEMAGLRPLEEALSWLKKGDIKAFYEHLMSLEGEEKDQLVTAALKFAEASDHPAWQEVNRLNQFYPGDIGVLSPLLLNVIELIPGEAMFLKAGTLHAYLEGTALEIMACSDNVLRGGLTSKHVDVPELLKTIEFDTIALSDLCLKPEAEENGETRFVSPVDDFLFSVIAAENVSGALKVNAAEILFCVEGQQVIKAGEKSVELTPGSACFISAATGSYQVVGKGRLARATAIL</sequence>
<dbReference type="GO" id="GO:0005829">
    <property type="term" value="C:cytosol"/>
    <property type="evidence" value="ECO:0007669"/>
    <property type="project" value="TreeGrafter"/>
</dbReference>
<evidence type="ECO:0000313" key="19">
    <source>
        <dbReference type="Proteomes" id="UP000028073"/>
    </source>
</evidence>
<dbReference type="Gene3D" id="1.10.441.10">
    <property type="entry name" value="Phosphomannose Isomerase, domain 2"/>
    <property type="match status" value="1"/>
</dbReference>
<comment type="subcellular location">
    <subcellularLocation>
        <location evidence="2">Cytoplasm</location>
    </subcellularLocation>
</comment>